<gene>
    <name evidence="11" type="ORF">KHQ06_09695</name>
</gene>
<dbReference type="Pfam" id="PF00069">
    <property type="entry name" value="Pkinase"/>
    <property type="match status" value="1"/>
</dbReference>
<dbReference type="SUPFAM" id="SSF56112">
    <property type="entry name" value="Protein kinase-like (PK-like)"/>
    <property type="match status" value="1"/>
</dbReference>
<protein>
    <recommendedName>
        <fullName evidence="1">non-specific serine/threonine protein kinase</fullName>
        <ecNumber evidence="1">2.7.11.1</ecNumber>
    </recommendedName>
</protein>
<evidence type="ECO:0000256" key="2">
    <source>
        <dbReference type="ARBA" id="ARBA00022527"/>
    </source>
</evidence>
<keyword evidence="3" id="KW-0808">Transferase</keyword>
<evidence type="ECO:0000313" key="11">
    <source>
        <dbReference type="EMBL" id="QVI23157.1"/>
    </source>
</evidence>
<keyword evidence="9" id="KW-0812">Transmembrane</keyword>
<sequence>MAAGERAGSRFGQYELRRLLGVGGMGEVYEAYDTVRDRVVAVKLLDVDLARQPTYVERFRRESRTAAKLQEPHVIPVHDWGEVDGVLFIDMRLVRGRDLKAYLYEEGPLPPERAVTVVEQIAAALDAAHESGLVHRDVKPANILLTGELFAYLVDFGIAHTESDVQLTQTGNAIGSFAYMAPERFEHNASVSPGADIYALACVLYECLTGGPPFRVVGNLANIRAHMLTPPPRPSVRTGIPVGLDQVVAIGMAKEPGRRYATAGQLARAARAALLRAAHGEPTRTTVPPAPPTIPSPPVPAGHSEPHSADRPSGPAGTPRPGLRQGGDARGIDPSAQVRYSPGVQPHPSGPAATPRSAQAHLSGSGDYSPGGQAQPLGPVDYSRGVPVDYSRGGQPGGPVDPSGPQRLSGPADYSRGEQISGQPIYAAQGNVDPTLRRQGVAGQPGGYLPGGVDPAGPRDHPSAPLPLPPKDRGSLPLVVGALLGVVLVLGAVLAWVLLSDSNTGGGSDAAGGTTTRAANSTGTYTTSASAPTTTLVPLSGAVSGTDAQGFTQTPRCNANDPAMSIGRTGKSRLVVCRSATGRYYYKGLRISDSAEIQLNDPVPDGNGGFTVTNPTDGTQYKITAYGLVITRDGQVQADEPMVEYAHR</sequence>
<dbReference type="SMART" id="SM00220">
    <property type="entry name" value="S_TKc"/>
    <property type="match status" value="1"/>
</dbReference>
<evidence type="ECO:0000256" key="6">
    <source>
        <dbReference type="ARBA" id="ARBA00022840"/>
    </source>
</evidence>
<feature type="compositionally biased region" description="Low complexity" evidence="8">
    <location>
        <begin position="511"/>
        <end position="532"/>
    </location>
</feature>
<keyword evidence="9" id="KW-0472">Membrane</keyword>
<keyword evidence="9" id="KW-1133">Transmembrane helix</keyword>
<dbReference type="Gene3D" id="1.10.510.10">
    <property type="entry name" value="Transferase(Phosphotransferase) domain 1"/>
    <property type="match status" value="1"/>
</dbReference>
<dbReference type="GO" id="GO:0016301">
    <property type="term" value="F:kinase activity"/>
    <property type="evidence" value="ECO:0007669"/>
    <property type="project" value="UniProtKB-KW"/>
</dbReference>
<dbReference type="InterPro" id="IPR000719">
    <property type="entry name" value="Prot_kinase_dom"/>
</dbReference>
<name>A0ABX8CUA6_9NOCA</name>
<proteinExistence type="predicted"/>
<dbReference type="Proteomes" id="UP000683310">
    <property type="component" value="Chromosome"/>
</dbReference>
<feature type="region of interest" description="Disordered" evidence="8">
    <location>
        <begin position="505"/>
        <end position="532"/>
    </location>
</feature>
<organism evidence="11 12">
    <name type="scientific">Nocardia tengchongensis</name>
    <dbReference type="NCBI Taxonomy" id="2055889"/>
    <lineage>
        <taxon>Bacteria</taxon>
        <taxon>Bacillati</taxon>
        <taxon>Actinomycetota</taxon>
        <taxon>Actinomycetes</taxon>
        <taxon>Mycobacteriales</taxon>
        <taxon>Nocardiaceae</taxon>
        <taxon>Nocardia</taxon>
    </lineage>
</organism>
<feature type="compositionally biased region" description="Pro residues" evidence="8">
    <location>
        <begin position="288"/>
        <end position="300"/>
    </location>
</feature>
<dbReference type="InterPro" id="IPR011009">
    <property type="entry name" value="Kinase-like_dom_sf"/>
</dbReference>
<feature type="domain" description="Protein kinase" evidence="10">
    <location>
        <begin position="14"/>
        <end position="274"/>
    </location>
</feature>
<evidence type="ECO:0000256" key="3">
    <source>
        <dbReference type="ARBA" id="ARBA00022679"/>
    </source>
</evidence>
<evidence type="ECO:0000256" key="7">
    <source>
        <dbReference type="PROSITE-ProRule" id="PRU10141"/>
    </source>
</evidence>
<evidence type="ECO:0000313" key="12">
    <source>
        <dbReference type="Proteomes" id="UP000683310"/>
    </source>
</evidence>
<reference evidence="11 12" key="1">
    <citation type="submission" date="2021-04" db="EMBL/GenBank/DDBJ databases">
        <title>Nocardia tengchongensis.</title>
        <authorList>
            <person name="Zhuang k."/>
            <person name="Ran Y."/>
            <person name="Li W."/>
        </authorList>
    </citation>
    <scope>NUCLEOTIDE SEQUENCE [LARGE SCALE GENOMIC DNA]</scope>
    <source>
        <strain evidence="11 12">CFH S0057</strain>
    </source>
</reference>
<dbReference type="CDD" id="cd14014">
    <property type="entry name" value="STKc_PknB_like"/>
    <property type="match status" value="1"/>
</dbReference>
<dbReference type="EMBL" id="CP074371">
    <property type="protein sequence ID" value="QVI23157.1"/>
    <property type="molecule type" value="Genomic_DNA"/>
</dbReference>
<dbReference type="Gene3D" id="3.30.200.20">
    <property type="entry name" value="Phosphorylase Kinase, domain 1"/>
    <property type="match status" value="1"/>
</dbReference>
<dbReference type="InterPro" id="IPR017441">
    <property type="entry name" value="Protein_kinase_ATP_BS"/>
</dbReference>
<evidence type="ECO:0000256" key="5">
    <source>
        <dbReference type="ARBA" id="ARBA00022777"/>
    </source>
</evidence>
<keyword evidence="12" id="KW-1185">Reference proteome</keyword>
<evidence type="ECO:0000256" key="8">
    <source>
        <dbReference type="SAM" id="MobiDB-lite"/>
    </source>
</evidence>
<accession>A0ABX8CUA6</accession>
<keyword evidence="2" id="KW-0723">Serine/threonine-protein kinase</keyword>
<evidence type="ECO:0000256" key="4">
    <source>
        <dbReference type="ARBA" id="ARBA00022741"/>
    </source>
</evidence>
<keyword evidence="4 7" id="KW-0547">Nucleotide-binding</keyword>
<evidence type="ECO:0000259" key="10">
    <source>
        <dbReference type="PROSITE" id="PS50011"/>
    </source>
</evidence>
<dbReference type="InterPro" id="IPR008271">
    <property type="entry name" value="Ser/Thr_kinase_AS"/>
</dbReference>
<dbReference type="PANTHER" id="PTHR43289">
    <property type="entry name" value="MITOGEN-ACTIVATED PROTEIN KINASE KINASE KINASE 20-RELATED"/>
    <property type="match status" value="1"/>
</dbReference>
<dbReference type="PROSITE" id="PS50011">
    <property type="entry name" value="PROTEIN_KINASE_DOM"/>
    <property type="match status" value="1"/>
</dbReference>
<keyword evidence="5 11" id="KW-0418">Kinase</keyword>
<feature type="binding site" evidence="7">
    <location>
        <position position="43"/>
    </location>
    <ligand>
        <name>ATP</name>
        <dbReference type="ChEBI" id="CHEBI:30616"/>
    </ligand>
</feature>
<evidence type="ECO:0000256" key="9">
    <source>
        <dbReference type="SAM" id="Phobius"/>
    </source>
</evidence>
<dbReference type="PANTHER" id="PTHR43289:SF6">
    <property type="entry name" value="SERINE_THREONINE-PROTEIN KINASE NEKL-3"/>
    <property type="match status" value="1"/>
</dbReference>
<keyword evidence="6 7" id="KW-0067">ATP-binding</keyword>
<feature type="region of interest" description="Disordered" evidence="8">
    <location>
        <begin position="436"/>
        <end position="469"/>
    </location>
</feature>
<feature type="region of interest" description="Disordered" evidence="8">
    <location>
        <begin position="280"/>
        <end position="418"/>
    </location>
</feature>
<dbReference type="EC" id="2.7.11.1" evidence="1"/>
<evidence type="ECO:0000256" key="1">
    <source>
        <dbReference type="ARBA" id="ARBA00012513"/>
    </source>
</evidence>
<dbReference type="PROSITE" id="PS00107">
    <property type="entry name" value="PROTEIN_KINASE_ATP"/>
    <property type="match status" value="1"/>
</dbReference>
<feature type="transmembrane region" description="Helical" evidence="9">
    <location>
        <begin position="476"/>
        <end position="499"/>
    </location>
</feature>
<dbReference type="PROSITE" id="PS00108">
    <property type="entry name" value="PROTEIN_KINASE_ST"/>
    <property type="match status" value="1"/>
</dbReference>